<evidence type="ECO:0000313" key="2">
    <source>
        <dbReference type="Proteomes" id="UP001283361"/>
    </source>
</evidence>
<reference evidence="1" key="1">
    <citation type="journal article" date="2023" name="G3 (Bethesda)">
        <title>A reference genome for the long-term kleptoplast-retaining sea slug Elysia crispata morphotype clarki.</title>
        <authorList>
            <person name="Eastman K.E."/>
            <person name="Pendleton A.L."/>
            <person name="Shaikh M.A."/>
            <person name="Suttiyut T."/>
            <person name="Ogas R."/>
            <person name="Tomko P."/>
            <person name="Gavelis G."/>
            <person name="Widhalm J.R."/>
            <person name="Wisecaver J.H."/>
        </authorList>
    </citation>
    <scope>NUCLEOTIDE SEQUENCE</scope>
    <source>
        <strain evidence="1">ECLA1</strain>
    </source>
</reference>
<dbReference type="AlphaFoldDB" id="A0AAE1DUE7"/>
<comment type="caution">
    <text evidence="1">The sequence shown here is derived from an EMBL/GenBank/DDBJ whole genome shotgun (WGS) entry which is preliminary data.</text>
</comment>
<organism evidence="1 2">
    <name type="scientific">Elysia crispata</name>
    <name type="common">lettuce slug</name>
    <dbReference type="NCBI Taxonomy" id="231223"/>
    <lineage>
        <taxon>Eukaryota</taxon>
        <taxon>Metazoa</taxon>
        <taxon>Spiralia</taxon>
        <taxon>Lophotrochozoa</taxon>
        <taxon>Mollusca</taxon>
        <taxon>Gastropoda</taxon>
        <taxon>Heterobranchia</taxon>
        <taxon>Euthyneura</taxon>
        <taxon>Panpulmonata</taxon>
        <taxon>Sacoglossa</taxon>
        <taxon>Placobranchoidea</taxon>
        <taxon>Plakobranchidae</taxon>
        <taxon>Elysia</taxon>
    </lineage>
</organism>
<name>A0AAE1DUE7_9GAST</name>
<evidence type="ECO:0000313" key="1">
    <source>
        <dbReference type="EMBL" id="KAK3781933.1"/>
    </source>
</evidence>
<dbReference type="EMBL" id="JAWDGP010002572">
    <property type="protein sequence ID" value="KAK3781933.1"/>
    <property type="molecule type" value="Genomic_DNA"/>
</dbReference>
<sequence>MSPLHSHCHILVIHAASTYGGTKPTHTLHQILEYAVHQATVKGTNQRTGANIVLLLVVCYKSRPYQF</sequence>
<keyword evidence="2" id="KW-1185">Reference proteome</keyword>
<accession>A0AAE1DUE7</accession>
<protein>
    <submittedName>
        <fullName evidence="1">Uncharacterized protein</fullName>
    </submittedName>
</protein>
<dbReference type="Proteomes" id="UP001283361">
    <property type="component" value="Unassembled WGS sequence"/>
</dbReference>
<gene>
    <name evidence="1" type="ORF">RRG08_053851</name>
</gene>
<proteinExistence type="predicted"/>